<dbReference type="EMBL" id="JAGSIE010000012">
    <property type="protein sequence ID" value="MBR7553477.1"/>
    <property type="molecule type" value="Genomic_DNA"/>
</dbReference>
<dbReference type="InterPro" id="IPR014710">
    <property type="entry name" value="RmlC-like_jellyroll"/>
</dbReference>
<dbReference type="InterPro" id="IPR018490">
    <property type="entry name" value="cNMP-bd_dom_sf"/>
</dbReference>
<sequence>MVCFPEFFKQFPVFSDLTNSELNEVAEISNHRIFPKGTNIFIEGEERKAVYFILSGLVKVYKVNEKGQEQVISFLHSDEMFPHVGFFDETPYPATAVTINQVDLLSIPIEEFEILMLRKPEISIKVMRVMGKKLLEMQNRIQSITTQSVFSRIISTLLRFSKELGEQQEDGTIIIRMPMTNTDLASLIGVTRESVNRTLNRLKKEGIVTHNRKEISILDEKKLIDYT</sequence>
<dbReference type="InterPro" id="IPR050397">
    <property type="entry name" value="Env_Response_Regulators"/>
</dbReference>
<dbReference type="Pfam" id="PF13545">
    <property type="entry name" value="HTH_Crp_2"/>
    <property type="match status" value="1"/>
</dbReference>
<accession>A0A941HT09</accession>
<dbReference type="PROSITE" id="PS00042">
    <property type="entry name" value="HTH_CRP_1"/>
    <property type="match status" value="1"/>
</dbReference>
<dbReference type="GO" id="GO:0003700">
    <property type="term" value="F:DNA-binding transcription factor activity"/>
    <property type="evidence" value="ECO:0007669"/>
    <property type="project" value="InterPro"/>
</dbReference>
<dbReference type="PANTHER" id="PTHR24567:SF26">
    <property type="entry name" value="REGULATORY PROTEIN YEIL"/>
    <property type="match status" value="1"/>
</dbReference>
<keyword evidence="3" id="KW-0010">Activator</keyword>
<keyword evidence="4" id="KW-0804">Transcription</keyword>
<dbReference type="Pfam" id="PF00027">
    <property type="entry name" value="cNMP_binding"/>
    <property type="match status" value="1"/>
</dbReference>
<dbReference type="Gene3D" id="2.60.120.10">
    <property type="entry name" value="Jelly Rolls"/>
    <property type="match status" value="1"/>
</dbReference>
<feature type="domain" description="HTH crp-type" evidence="6">
    <location>
        <begin position="147"/>
        <end position="221"/>
    </location>
</feature>
<keyword evidence="8" id="KW-1185">Reference proteome</keyword>
<evidence type="ECO:0000256" key="3">
    <source>
        <dbReference type="ARBA" id="ARBA00023159"/>
    </source>
</evidence>
<evidence type="ECO:0000259" key="5">
    <source>
        <dbReference type="PROSITE" id="PS50042"/>
    </source>
</evidence>
<dbReference type="GO" id="GO:0005829">
    <property type="term" value="C:cytosol"/>
    <property type="evidence" value="ECO:0007669"/>
    <property type="project" value="TreeGrafter"/>
</dbReference>
<evidence type="ECO:0000256" key="4">
    <source>
        <dbReference type="ARBA" id="ARBA00023163"/>
    </source>
</evidence>
<dbReference type="SUPFAM" id="SSF46785">
    <property type="entry name" value="Winged helix' DNA-binding domain"/>
    <property type="match status" value="1"/>
</dbReference>
<comment type="caution">
    <text evidence="7">The sequence shown here is derived from an EMBL/GenBank/DDBJ whole genome shotgun (WGS) entry which is preliminary data.</text>
</comment>
<dbReference type="SUPFAM" id="SSF51206">
    <property type="entry name" value="cAMP-binding domain-like"/>
    <property type="match status" value="1"/>
</dbReference>
<evidence type="ECO:0000313" key="8">
    <source>
        <dbReference type="Proteomes" id="UP000675431"/>
    </source>
</evidence>
<evidence type="ECO:0000256" key="1">
    <source>
        <dbReference type="ARBA" id="ARBA00023015"/>
    </source>
</evidence>
<evidence type="ECO:0000259" key="6">
    <source>
        <dbReference type="PROSITE" id="PS51063"/>
    </source>
</evidence>
<protein>
    <submittedName>
        <fullName evidence="7">Crp/Fnr family transcriptional regulator</fullName>
    </submittedName>
</protein>
<dbReference type="AlphaFoldDB" id="A0A941HT09"/>
<dbReference type="PRINTS" id="PR00034">
    <property type="entry name" value="HTHCRP"/>
</dbReference>
<dbReference type="InterPro" id="IPR036390">
    <property type="entry name" value="WH_DNA-bd_sf"/>
</dbReference>
<dbReference type="CDD" id="cd00092">
    <property type="entry name" value="HTH_CRP"/>
    <property type="match status" value="1"/>
</dbReference>
<dbReference type="PANTHER" id="PTHR24567">
    <property type="entry name" value="CRP FAMILY TRANSCRIPTIONAL REGULATORY PROTEIN"/>
    <property type="match status" value="1"/>
</dbReference>
<reference evidence="7 8" key="1">
    <citation type="submission" date="2021-04" db="EMBL/GenBank/DDBJ databases">
        <title>Allobacillus sp. nov. SKP8-2 isolated from shrimp paste.</title>
        <authorList>
            <person name="Tanasupawat S."/>
            <person name="Yiamsombat S."/>
            <person name="Kanchanasin P."/>
            <person name="Kuncharoen N."/>
        </authorList>
    </citation>
    <scope>NUCLEOTIDE SEQUENCE [LARGE SCALE GENOMIC DNA]</scope>
    <source>
        <strain evidence="7 8">SKP8-2</strain>
    </source>
</reference>
<dbReference type="RefSeq" id="WP_212368725.1">
    <property type="nucleotide sequence ID" value="NZ_JAGSIE010000012.1"/>
</dbReference>
<evidence type="ECO:0000313" key="7">
    <source>
        <dbReference type="EMBL" id="MBR7553477.1"/>
    </source>
</evidence>
<dbReference type="SMART" id="SM00100">
    <property type="entry name" value="cNMP"/>
    <property type="match status" value="1"/>
</dbReference>
<gene>
    <name evidence="7" type="ORF">KC820_04835</name>
</gene>
<dbReference type="Gene3D" id="1.10.10.10">
    <property type="entry name" value="Winged helix-like DNA-binding domain superfamily/Winged helix DNA-binding domain"/>
    <property type="match status" value="1"/>
</dbReference>
<dbReference type="InterPro" id="IPR000595">
    <property type="entry name" value="cNMP-bd_dom"/>
</dbReference>
<dbReference type="InterPro" id="IPR012318">
    <property type="entry name" value="HTH_CRP"/>
</dbReference>
<dbReference type="PROSITE" id="PS50042">
    <property type="entry name" value="CNMP_BINDING_3"/>
    <property type="match status" value="1"/>
</dbReference>
<dbReference type="Proteomes" id="UP000675431">
    <property type="component" value="Unassembled WGS sequence"/>
</dbReference>
<dbReference type="InterPro" id="IPR036388">
    <property type="entry name" value="WH-like_DNA-bd_sf"/>
</dbReference>
<keyword evidence="2" id="KW-0238">DNA-binding</keyword>
<dbReference type="CDD" id="cd00038">
    <property type="entry name" value="CAP_ED"/>
    <property type="match status" value="1"/>
</dbReference>
<dbReference type="SMART" id="SM00419">
    <property type="entry name" value="HTH_CRP"/>
    <property type="match status" value="1"/>
</dbReference>
<dbReference type="GO" id="GO:0003677">
    <property type="term" value="F:DNA binding"/>
    <property type="evidence" value="ECO:0007669"/>
    <property type="project" value="UniProtKB-KW"/>
</dbReference>
<dbReference type="InterPro" id="IPR018335">
    <property type="entry name" value="Tscrpt_reg_HTH_Crp-type_CS"/>
</dbReference>
<keyword evidence="1" id="KW-0805">Transcription regulation</keyword>
<dbReference type="PROSITE" id="PS51063">
    <property type="entry name" value="HTH_CRP_2"/>
    <property type="match status" value="1"/>
</dbReference>
<organism evidence="7 8">
    <name type="scientific">Allobacillus saliphilus</name>
    <dbReference type="NCBI Taxonomy" id="2912308"/>
    <lineage>
        <taxon>Bacteria</taxon>
        <taxon>Bacillati</taxon>
        <taxon>Bacillota</taxon>
        <taxon>Bacilli</taxon>
        <taxon>Bacillales</taxon>
        <taxon>Bacillaceae</taxon>
        <taxon>Allobacillus</taxon>
    </lineage>
</organism>
<evidence type="ECO:0000256" key="2">
    <source>
        <dbReference type="ARBA" id="ARBA00023125"/>
    </source>
</evidence>
<name>A0A941HT09_9BACI</name>
<feature type="domain" description="Cyclic nucleotide-binding" evidence="5">
    <location>
        <begin position="13"/>
        <end position="133"/>
    </location>
</feature>
<proteinExistence type="predicted"/>